<keyword evidence="4" id="KW-1185">Reference proteome</keyword>
<dbReference type="Proteomes" id="UP000051202">
    <property type="component" value="Unassembled WGS sequence"/>
</dbReference>
<feature type="domain" description="Circularly permuted ATP-grasp type 2" evidence="2">
    <location>
        <begin position="157"/>
        <end position="532"/>
    </location>
</feature>
<dbReference type="InterPro" id="IPR051680">
    <property type="entry name" value="ATP-dep_Glu-Cys_Ligase-2"/>
</dbReference>
<evidence type="ECO:0000259" key="2">
    <source>
        <dbReference type="Pfam" id="PF14403"/>
    </source>
</evidence>
<gene>
    <name evidence="3" type="ORF">AS194_10675</name>
</gene>
<organism evidence="3 4">
    <name type="scientific">Psychrobacter piscatorii</name>
    <dbReference type="NCBI Taxonomy" id="554343"/>
    <lineage>
        <taxon>Bacteria</taxon>
        <taxon>Pseudomonadati</taxon>
        <taxon>Pseudomonadota</taxon>
        <taxon>Gammaproteobacteria</taxon>
        <taxon>Moraxellales</taxon>
        <taxon>Moraxellaceae</taxon>
        <taxon>Psychrobacter</taxon>
    </lineage>
</organism>
<dbReference type="Gene3D" id="3.30.1490.270">
    <property type="match status" value="1"/>
</dbReference>
<dbReference type="InterPro" id="IPR025841">
    <property type="entry name" value="CP_ATPgrasp_2"/>
</dbReference>
<evidence type="ECO:0000313" key="4">
    <source>
        <dbReference type="Proteomes" id="UP000051202"/>
    </source>
</evidence>
<feature type="region of interest" description="Disordered" evidence="1">
    <location>
        <begin position="1"/>
        <end position="99"/>
    </location>
</feature>
<name>A0A0T6DPF6_9GAMM</name>
<evidence type="ECO:0000256" key="1">
    <source>
        <dbReference type="SAM" id="MobiDB-lite"/>
    </source>
</evidence>
<dbReference type="EMBL" id="LNDJ01000090">
    <property type="protein sequence ID" value="KRU21872.1"/>
    <property type="molecule type" value="Genomic_DNA"/>
</dbReference>
<dbReference type="STRING" id="554343.AS194_10675"/>
<dbReference type="SUPFAM" id="SSF56059">
    <property type="entry name" value="Glutathione synthetase ATP-binding domain-like"/>
    <property type="match status" value="1"/>
</dbReference>
<feature type="compositionally biased region" description="Polar residues" evidence="1">
    <location>
        <begin position="69"/>
        <end position="84"/>
    </location>
</feature>
<dbReference type="GO" id="GO:0016874">
    <property type="term" value="F:ligase activity"/>
    <property type="evidence" value="ECO:0007669"/>
    <property type="project" value="UniProtKB-KW"/>
</dbReference>
<dbReference type="Gene3D" id="3.40.50.11290">
    <property type="match status" value="1"/>
</dbReference>
<dbReference type="PANTHER" id="PTHR34595:SF7">
    <property type="entry name" value="SLL1039 PROTEIN"/>
    <property type="match status" value="1"/>
</dbReference>
<dbReference type="PANTHER" id="PTHR34595">
    <property type="entry name" value="BLR5612 PROTEIN"/>
    <property type="match status" value="1"/>
</dbReference>
<feature type="compositionally biased region" description="Polar residues" evidence="1">
    <location>
        <begin position="22"/>
        <end position="43"/>
    </location>
</feature>
<reference evidence="3 4" key="1">
    <citation type="submission" date="2015-11" db="EMBL/GenBank/DDBJ databases">
        <title>Permanent draft genome of Psychrobacter piscatorii LQ58.</title>
        <authorList>
            <person name="Zhou M."/>
            <person name="Dong B."/>
            <person name="Liu Q."/>
        </authorList>
    </citation>
    <scope>NUCLEOTIDE SEQUENCE [LARGE SCALE GENOMIC DNA]</scope>
    <source>
        <strain evidence="3 4">LQ58</strain>
    </source>
</reference>
<proteinExistence type="predicted"/>
<protein>
    <submittedName>
        <fullName evidence="3">Carboxylate--amine ligase</fullName>
    </submittedName>
</protein>
<sequence length="815" mass="90964">MNKKSSQSQGQSQNQHQEEQSIGQIKDQSQNKNTNEDTATPETSVKDKDNTSGQSQSQSQSQSQNKSQDTPANQSADSNSTDTPPSRAPSFDELQTGKGQYRPVAKAVGHWLDNINMDALNYLNEQAENIFYRKGVTFTVYSDAKNIERMIPFDIIPRIIAASEWQQIEAGCKQRITALNAFLHDIYHDQAIMKADIVPASYVYASGCYEPWMMGIELDKPIYSHISGIDLIRDESGKFCVLEDNLRTPSGVSYMLESRNISETLLADIFADTPIMGISDYPNRLKACLASSTSKYDPQVVILTPGRFNSAYYEHAFLAHEMNVPLVHGYDLVVEDSKVYMQGIRGKVQVDVIYRRIDDPYIDPLAFRSDSILGVSGLMSAYRAGNVVIVNAPGTGVADDKSLYPFVPDMIKFYLNEEPILPNIETYQCRKPDDLKYVLDNLDKLVVKETQGSGGYGMLIGPTSTKEEIEEYRLRLLENPAGFIAQPTISLSTNPTAVSDGIAPRHIDLRPFILSHGDGTVDIVPGGLTRVAMVEGSLVVNSSQGGGIKDTWIIDDSDLDSQQTDKCAPLSSIGVNSTGNALGHANYYDRVQPLETGYESLDDAPMILLLSTASHLIWLGRYSERLYYYDDVMKQLIKGDLKKSQIKHLISHLGFAVDGEASLTTMKAQMMSDLEQNIIPNIVQSIEDNVQEAKGVIGKDTAELYNLIKRLSSAGTYRAATLQLHACNAAMKQENPTVTCFWQLGRHFEQLERAVLLGEDSTEISFEFRHWINELPENTRWRELIRLTNQMIRSKKFSDFALISKEFNLILRQGV</sequence>
<dbReference type="AlphaFoldDB" id="A0A0T6DPF6"/>
<comment type="caution">
    <text evidence="3">The sequence shown here is derived from an EMBL/GenBank/DDBJ whole genome shotgun (WGS) entry which is preliminary data.</text>
</comment>
<feature type="compositionally biased region" description="Low complexity" evidence="1">
    <location>
        <begin position="52"/>
        <end position="68"/>
    </location>
</feature>
<keyword evidence="3" id="KW-0436">Ligase</keyword>
<accession>A0A0T6DPF6</accession>
<feature type="compositionally biased region" description="Low complexity" evidence="1">
    <location>
        <begin position="1"/>
        <end position="15"/>
    </location>
</feature>
<dbReference type="Pfam" id="PF14403">
    <property type="entry name" value="CP_ATPgrasp_2"/>
    <property type="match status" value="1"/>
</dbReference>
<evidence type="ECO:0000313" key="3">
    <source>
        <dbReference type="EMBL" id="KRU21872.1"/>
    </source>
</evidence>